<comment type="caution">
    <text evidence="3">The sequence shown here is derived from an EMBL/GenBank/DDBJ whole genome shotgun (WGS) entry which is preliminary data.</text>
</comment>
<dbReference type="AlphaFoldDB" id="A0A6B0SU41"/>
<gene>
    <name evidence="3" type="ORF">GRX01_12650</name>
</gene>
<evidence type="ECO:0000256" key="1">
    <source>
        <dbReference type="SAM" id="MobiDB-lite"/>
    </source>
</evidence>
<keyword evidence="2" id="KW-1133">Transmembrane helix</keyword>
<keyword evidence="2" id="KW-0812">Transmembrane</keyword>
<proteinExistence type="predicted"/>
<dbReference type="PROSITE" id="PS51257">
    <property type="entry name" value="PROKAR_LIPOPROTEIN"/>
    <property type="match status" value="1"/>
</dbReference>
<dbReference type="Pfam" id="PF19119">
    <property type="entry name" value="DUF5803"/>
    <property type="match status" value="1"/>
</dbReference>
<organism evidence="3 4">
    <name type="scientific">Halobaculum saliterrae</name>
    <dbReference type="NCBI Taxonomy" id="2073113"/>
    <lineage>
        <taxon>Archaea</taxon>
        <taxon>Methanobacteriati</taxon>
        <taxon>Methanobacteriota</taxon>
        <taxon>Stenosarchaea group</taxon>
        <taxon>Halobacteria</taxon>
        <taxon>Halobacteriales</taxon>
        <taxon>Haloferacaceae</taxon>
        <taxon>Halobaculum</taxon>
    </lineage>
</organism>
<keyword evidence="2" id="KW-0472">Membrane</keyword>
<dbReference type="OrthoDB" id="312630at2157"/>
<protein>
    <submittedName>
        <fullName evidence="3">Uncharacterized protein</fullName>
    </submittedName>
</protein>
<dbReference type="EMBL" id="WUUS01000007">
    <property type="protein sequence ID" value="MXR42185.1"/>
    <property type="molecule type" value="Genomic_DNA"/>
</dbReference>
<accession>A0A6B0SU41</accession>
<dbReference type="RefSeq" id="WP_159667947.1">
    <property type="nucleotide sequence ID" value="NZ_WUUS01000007.1"/>
</dbReference>
<sequence length="272" mass="29540">MARRRRLLALAAVVGMLTLSGCLGFLGGGSVSDERLDQSPPGGEYDWNASVESELDAHITVHDDATFSAVYAVNGSEIELFRRDGLGGTNPLEVRAVRYRYPNGTVINGSELADRGAVDRTRDVVRIDLPGESDVEGDRVAFTAGSTPKRFALPTYVDGSYEVVLPPNRRASLPVFGDVSPGGATTSLDDENRLHVRWDDVQRDSVIVQFYLPQDIQIFGGVFALLAVVGGGGLLYYRRQIDALREQREELGLDVDTEDDDLGDDGPPPGMR</sequence>
<dbReference type="Proteomes" id="UP000437065">
    <property type="component" value="Unassembled WGS sequence"/>
</dbReference>
<reference evidence="3 4" key="1">
    <citation type="submission" date="2019-12" db="EMBL/GenBank/DDBJ databases">
        <title>Isolation and characterization of three novel carbon monoxide-oxidizing members of Halobacteria from salione crusts and soils.</title>
        <authorList>
            <person name="Myers M.R."/>
            <person name="King G.M."/>
        </authorList>
    </citation>
    <scope>NUCLEOTIDE SEQUENCE [LARGE SCALE GENOMIC DNA]</scope>
    <source>
        <strain evidence="3 4">WSA2</strain>
    </source>
</reference>
<feature type="region of interest" description="Disordered" evidence="1">
    <location>
        <begin position="252"/>
        <end position="272"/>
    </location>
</feature>
<name>A0A6B0SU41_9EURY</name>
<evidence type="ECO:0000313" key="4">
    <source>
        <dbReference type="Proteomes" id="UP000437065"/>
    </source>
</evidence>
<keyword evidence="4" id="KW-1185">Reference proteome</keyword>
<feature type="transmembrane region" description="Helical" evidence="2">
    <location>
        <begin position="218"/>
        <end position="237"/>
    </location>
</feature>
<dbReference type="InterPro" id="IPR043826">
    <property type="entry name" value="DUF5803"/>
</dbReference>
<feature type="compositionally biased region" description="Acidic residues" evidence="1">
    <location>
        <begin position="252"/>
        <end position="264"/>
    </location>
</feature>
<evidence type="ECO:0000256" key="2">
    <source>
        <dbReference type="SAM" id="Phobius"/>
    </source>
</evidence>
<evidence type="ECO:0000313" key="3">
    <source>
        <dbReference type="EMBL" id="MXR42185.1"/>
    </source>
</evidence>